<accession>A0A024T813</accession>
<dbReference type="VEuPathDB" id="FungiDB:H310_14972"/>
<proteinExistence type="predicted"/>
<organism evidence="4">
    <name type="scientific">Aphanomyces invadans</name>
    <dbReference type="NCBI Taxonomy" id="157072"/>
    <lineage>
        <taxon>Eukaryota</taxon>
        <taxon>Sar</taxon>
        <taxon>Stramenopiles</taxon>
        <taxon>Oomycota</taxon>
        <taxon>Saprolegniomycetes</taxon>
        <taxon>Saprolegniales</taxon>
        <taxon>Verrucalvaceae</taxon>
        <taxon>Aphanomyces</taxon>
    </lineage>
</organism>
<dbReference type="InterPro" id="IPR027806">
    <property type="entry name" value="HARBI1_dom"/>
</dbReference>
<gene>
    <name evidence="4" type="ORF">H310_14972</name>
</gene>
<dbReference type="RefSeq" id="XP_008881174.1">
    <property type="nucleotide sequence ID" value="XM_008882952.1"/>
</dbReference>
<evidence type="ECO:0000259" key="3">
    <source>
        <dbReference type="Pfam" id="PF13359"/>
    </source>
</evidence>
<name>A0A024T813_9STRA</name>
<sequence length="162" mass="18277">QYSRWDTFLYFNKKLVAKTMDRYCAAVAAKGSPLTNVFEFIDGTKVQTCRISSTGDGENLQKQIYSGHKRIHCLNYQAVTAPDGICVHFYGPVEGRRHDTTLLRLSGLLEFMSLHPSVFIDQVLYGDPAYGIAPHLISGFKGNNLSAEKMEFNKWMSKVMQS</sequence>
<evidence type="ECO:0000256" key="1">
    <source>
        <dbReference type="ARBA" id="ARBA00001968"/>
    </source>
</evidence>
<keyword evidence="2" id="KW-0479">Metal-binding</keyword>
<dbReference type="Pfam" id="PF13359">
    <property type="entry name" value="DDE_Tnp_4"/>
    <property type="match status" value="1"/>
</dbReference>
<dbReference type="AlphaFoldDB" id="A0A024T813"/>
<evidence type="ECO:0000256" key="2">
    <source>
        <dbReference type="ARBA" id="ARBA00022723"/>
    </source>
</evidence>
<dbReference type="GeneID" id="20092022"/>
<dbReference type="EMBL" id="KI914068">
    <property type="protein sequence ID" value="ETV90190.1"/>
    <property type="molecule type" value="Genomic_DNA"/>
</dbReference>
<dbReference type="GO" id="GO:0046872">
    <property type="term" value="F:metal ion binding"/>
    <property type="evidence" value="ECO:0007669"/>
    <property type="project" value="UniProtKB-KW"/>
</dbReference>
<feature type="domain" description="DDE Tnp4" evidence="3">
    <location>
        <begin position="41"/>
        <end position="159"/>
    </location>
</feature>
<feature type="non-terminal residue" evidence="4">
    <location>
        <position position="1"/>
    </location>
</feature>
<feature type="non-terminal residue" evidence="4">
    <location>
        <position position="162"/>
    </location>
</feature>
<evidence type="ECO:0000313" key="4">
    <source>
        <dbReference type="EMBL" id="ETV90190.1"/>
    </source>
</evidence>
<reference evidence="4" key="1">
    <citation type="submission" date="2013-12" db="EMBL/GenBank/DDBJ databases">
        <title>The Genome Sequence of Aphanomyces invadans NJM9701.</title>
        <authorList>
            <consortium name="The Broad Institute Genomics Platform"/>
            <person name="Russ C."/>
            <person name="Tyler B."/>
            <person name="van West P."/>
            <person name="Dieguez-Uribeondo J."/>
            <person name="Young S.K."/>
            <person name="Zeng Q."/>
            <person name="Gargeya S."/>
            <person name="Fitzgerald M."/>
            <person name="Abouelleil A."/>
            <person name="Alvarado L."/>
            <person name="Chapman S.B."/>
            <person name="Gainer-Dewar J."/>
            <person name="Goldberg J."/>
            <person name="Griggs A."/>
            <person name="Gujja S."/>
            <person name="Hansen M."/>
            <person name="Howarth C."/>
            <person name="Imamovic A."/>
            <person name="Ireland A."/>
            <person name="Larimer J."/>
            <person name="McCowan C."/>
            <person name="Murphy C."/>
            <person name="Pearson M."/>
            <person name="Poon T.W."/>
            <person name="Priest M."/>
            <person name="Roberts A."/>
            <person name="Saif S."/>
            <person name="Shea T."/>
            <person name="Sykes S."/>
            <person name="Wortman J."/>
            <person name="Nusbaum C."/>
            <person name="Birren B."/>
        </authorList>
    </citation>
    <scope>NUCLEOTIDE SEQUENCE [LARGE SCALE GENOMIC DNA]</scope>
    <source>
        <strain evidence="4">NJM9701</strain>
    </source>
</reference>
<dbReference type="OrthoDB" id="76654at2759"/>
<comment type="cofactor">
    <cofactor evidence="1">
        <name>a divalent metal cation</name>
        <dbReference type="ChEBI" id="CHEBI:60240"/>
    </cofactor>
</comment>
<dbReference type="STRING" id="157072.A0A024T813"/>
<protein>
    <recommendedName>
        <fullName evidence="3">DDE Tnp4 domain-containing protein</fullName>
    </recommendedName>
</protein>